<dbReference type="SUPFAM" id="SSF55874">
    <property type="entry name" value="ATPase domain of HSP90 chaperone/DNA topoisomerase II/histidine kinase"/>
    <property type="match status" value="1"/>
</dbReference>
<sequence>MIEKPIAFIGKIIADFTHEINNHLALIKESAGLISDICKGKKSIDKKEMPYVLESIEAIENQINRSVSFINYFNRFAHRMDSLKTSFKLNSIIEELFELLRRYSNRKKVALKYDLPSNLPDINNSPFLLQFVIFYAIDTFLKKSRPDTNITVTASSENNLIKLKIQYTGEFNETFTNEIWSISTVQEIASVTSIKISANEKTIIIEIPI</sequence>
<dbReference type="Gene3D" id="3.30.565.10">
    <property type="entry name" value="Histidine kinase-like ATPase, C-terminal domain"/>
    <property type="match status" value="1"/>
</dbReference>
<gene>
    <name evidence="1" type="ORF">TAGGR_129</name>
</gene>
<dbReference type="Gene3D" id="1.10.287.130">
    <property type="match status" value="1"/>
</dbReference>
<reference evidence="2" key="1">
    <citation type="submission" date="2016-01" db="EMBL/GenBank/DDBJ databases">
        <title>Draft genome sequence of Thermodesulfovibrio aggregans strain TGE-P1.</title>
        <authorList>
            <person name="Sekiguchi Y."/>
            <person name="Ohashi A."/>
            <person name="Matsuura N."/>
            <person name="Tourlousse M.D."/>
        </authorList>
    </citation>
    <scope>NUCLEOTIDE SEQUENCE [LARGE SCALE GENOMIC DNA]</scope>
    <source>
        <strain evidence="2">TGE-P1</strain>
    </source>
</reference>
<evidence type="ECO:0000313" key="2">
    <source>
        <dbReference type="Proteomes" id="UP000054976"/>
    </source>
</evidence>
<evidence type="ECO:0008006" key="3">
    <source>
        <dbReference type="Google" id="ProtNLM"/>
    </source>
</evidence>
<dbReference type="Proteomes" id="UP000054976">
    <property type="component" value="Unassembled WGS sequence"/>
</dbReference>
<dbReference type="InterPro" id="IPR036890">
    <property type="entry name" value="HATPase_C_sf"/>
</dbReference>
<evidence type="ECO:0000313" key="1">
    <source>
        <dbReference type="EMBL" id="GAQ93865.1"/>
    </source>
</evidence>
<dbReference type="STRING" id="86166.TAGGR_129"/>
<keyword evidence="2" id="KW-1185">Reference proteome</keyword>
<dbReference type="EMBL" id="BCNO01000001">
    <property type="protein sequence ID" value="GAQ93865.1"/>
    <property type="molecule type" value="Genomic_DNA"/>
</dbReference>
<dbReference type="RefSeq" id="WP_059175358.1">
    <property type="nucleotide sequence ID" value="NZ_BCNO01000001.1"/>
</dbReference>
<dbReference type="AlphaFoldDB" id="A0A0U9HN08"/>
<name>A0A0U9HN08_9BACT</name>
<comment type="caution">
    <text evidence="1">The sequence shown here is derived from an EMBL/GenBank/DDBJ whole genome shotgun (WGS) entry which is preliminary data.</text>
</comment>
<organism evidence="1 2">
    <name type="scientific">Thermodesulfovibrio aggregans</name>
    <dbReference type="NCBI Taxonomy" id="86166"/>
    <lineage>
        <taxon>Bacteria</taxon>
        <taxon>Pseudomonadati</taxon>
        <taxon>Nitrospirota</taxon>
        <taxon>Thermodesulfovibrionia</taxon>
        <taxon>Thermodesulfovibrionales</taxon>
        <taxon>Thermodesulfovibrionaceae</taxon>
        <taxon>Thermodesulfovibrio</taxon>
    </lineage>
</organism>
<proteinExistence type="predicted"/>
<protein>
    <recommendedName>
        <fullName evidence="3">Signal transduction histidine kinase dimerisation/phosphoacceptor domain-containing protein</fullName>
    </recommendedName>
</protein>
<accession>A0A0U9HN08</accession>
<dbReference type="OrthoDB" id="5417790at2"/>